<feature type="non-terminal residue" evidence="1">
    <location>
        <position position="1"/>
    </location>
</feature>
<sequence>MLSTLCSLAGDVCFLGPPRIHTMILKYTGKMEVMVLDIGFMR</sequence>
<name>A0A7J9ITQ5_9ROSI</name>
<dbReference type="AlphaFoldDB" id="A0A7J9ITQ5"/>
<dbReference type="Proteomes" id="UP000593575">
    <property type="component" value="Unassembled WGS sequence"/>
</dbReference>
<gene>
    <name evidence="1" type="ORF">Goarm_021605</name>
</gene>
<proteinExistence type="predicted"/>
<protein>
    <submittedName>
        <fullName evidence="1">Uncharacterized protein</fullName>
    </submittedName>
</protein>
<keyword evidence="2" id="KW-1185">Reference proteome</keyword>
<evidence type="ECO:0000313" key="2">
    <source>
        <dbReference type="Proteomes" id="UP000593575"/>
    </source>
</evidence>
<comment type="caution">
    <text evidence="1">The sequence shown here is derived from an EMBL/GenBank/DDBJ whole genome shotgun (WGS) entry which is preliminary data.</text>
</comment>
<organism evidence="1 2">
    <name type="scientific">Gossypium armourianum</name>
    <dbReference type="NCBI Taxonomy" id="34283"/>
    <lineage>
        <taxon>Eukaryota</taxon>
        <taxon>Viridiplantae</taxon>
        <taxon>Streptophyta</taxon>
        <taxon>Embryophyta</taxon>
        <taxon>Tracheophyta</taxon>
        <taxon>Spermatophyta</taxon>
        <taxon>Magnoliopsida</taxon>
        <taxon>eudicotyledons</taxon>
        <taxon>Gunneridae</taxon>
        <taxon>Pentapetalae</taxon>
        <taxon>rosids</taxon>
        <taxon>malvids</taxon>
        <taxon>Malvales</taxon>
        <taxon>Malvaceae</taxon>
        <taxon>Malvoideae</taxon>
        <taxon>Gossypium</taxon>
    </lineage>
</organism>
<accession>A0A7J9ITQ5</accession>
<reference evidence="1 2" key="1">
    <citation type="journal article" date="2019" name="Genome Biol. Evol.">
        <title>Insights into the evolution of the New World diploid cottons (Gossypium, subgenus Houzingenia) based on genome sequencing.</title>
        <authorList>
            <person name="Grover C.E."/>
            <person name="Arick M.A. 2nd"/>
            <person name="Thrash A."/>
            <person name="Conover J.L."/>
            <person name="Sanders W.S."/>
            <person name="Peterson D.G."/>
            <person name="Frelichowski J.E."/>
            <person name="Scheffler J.A."/>
            <person name="Scheffler B.E."/>
            <person name="Wendel J.F."/>
        </authorList>
    </citation>
    <scope>NUCLEOTIDE SEQUENCE [LARGE SCALE GENOMIC DNA]</scope>
    <source>
        <strain evidence="1">6</strain>
        <tissue evidence="1">Leaf</tissue>
    </source>
</reference>
<dbReference type="EMBL" id="JABFAE010000003">
    <property type="protein sequence ID" value="MBA0824974.1"/>
    <property type="molecule type" value="Genomic_DNA"/>
</dbReference>
<evidence type="ECO:0000313" key="1">
    <source>
        <dbReference type="EMBL" id="MBA0824974.1"/>
    </source>
</evidence>